<dbReference type="InterPro" id="IPR032088">
    <property type="entry name" value="SAT"/>
</dbReference>
<dbReference type="Proteomes" id="UP001392437">
    <property type="component" value="Unassembled WGS sequence"/>
</dbReference>
<evidence type="ECO:0000256" key="4">
    <source>
        <dbReference type="PROSITE-ProRule" id="PRU01363"/>
    </source>
</evidence>
<feature type="compositionally biased region" description="Pro residues" evidence="5">
    <location>
        <begin position="1616"/>
        <end position="1628"/>
    </location>
</feature>
<feature type="active site" description="Proton donor; for dehydratase activity" evidence="4">
    <location>
        <position position="1516"/>
    </location>
</feature>
<dbReference type="PROSITE" id="PS52019">
    <property type="entry name" value="PKS_MFAS_DH"/>
    <property type="match status" value="1"/>
</dbReference>
<dbReference type="Gene3D" id="3.40.366.10">
    <property type="entry name" value="Malonyl-Coenzyme A Acyl Carrier Protein, domain 2"/>
    <property type="match status" value="1"/>
</dbReference>
<name>A0AAW0R4F9_9PEZI</name>
<dbReference type="InterPro" id="IPR014031">
    <property type="entry name" value="Ketoacyl_synth_C"/>
</dbReference>
<evidence type="ECO:0000313" key="9">
    <source>
        <dbReference type="Proteomes" id="UP001392437"/>
    </source>
</evidence>
<keyword evidence="1" id="KW-0596">Phosphopantetheine</keyword>
<evidence type="ECO:0000256" key="5">
    <source>
        <dbReference type="SAM" id="MobiDB-lite"/>
    </source>
</evidence>
<evidence type="ECO:0000259" key="7">
    <source>
        <dbReference type="PROSITE" id="PS52019"/>
    </source>
</evidence>
<dbReference type="InterPro" id="IPR001227">
    <property type="entry name" value="Ac_transferase_dom_sf"/>
</dbReference>
<dbReference type="GO" id="GO:0044550">
    <property type="term" value="P:secondary metabolite biosynthetic process"/>
    <property type="evidence" value="ECO:0007669"/>
    <property type="project" value="TreeGrafter"/>
</dbReference>
<keyword evidence="9" id="KW-1185">Reference proteome</keyword>
<feature type="domain" description="Ketosynthase family 3 (KS3)" evidence="6">
    <location>
        <begin position="371"/>
        <end position="804"/>
    </location>
</feature>
<feature type="domain" description="PKS/mFAS DH" evidence="7">
    <location>
        <begin position="1297"/>
        <end position="1604"/>
    </location>
</feature>
<comment type="caution">
    <text evidence="8">The sequence shown here is derived from an EMBL/GenBank/DDBJ whole genome shotgun (WGS) entry which is preliminary data.</text>
</comment>
<dbReference type="InterPro" id="IPR016035">
    <property type="entry name" value="Acyl_Trfase/lysoPLipase"/>
</dbReference>
<evidence type="ECO:0000313" key="8">
    <source>
        <dbReference type="EMBL" id="KAK8123845.1"/>
    </source>
</evidence>
<dbReference type="SMART" id="SM00825">
    <property type="entry name" value="PKS_KS"/>
    <property type="match status" value="1"/>
</dbReference>
<protein>
    <submittedName>
        <fullName evidence="8">Polyketide synthase</fullName>
    </submittedName>
</protein>
<dbReference type="SMART" id="SM00827">
    <property type="entry name" value="PKS_AT"/>
    <property type="match status" value="1"/>
</dbReference>
<dbReference type="InterPro" id="IPR050091">
    <property type="entry name" value="PKS_NRPS_Biosynth_Enz"/>
</dbReference>
<dbReference type="Gene3D" id="3.30.70.3290">
    <property type="match status" value="1"/>
</dbReference>
<feature type="region of interest" description="Disordered" evidence="5">
    <location>
        <begin position="1612"/>
        <end position="1669"/>
    </location>
</feature>
<dbReference type="PROSITE" id="PS52004">
    <property type="entry name" value="KS3_2"/>
    <property type="match status" value="1"/>
</dbReference>
<dbReference type="GO" id="GO:0006633">
    <property type="term" value="P:fatty acid biosynthetic process"/>
    <property type="evidence" value="ECO:0007669"/>
    <property type="project" value="InterPro"/>
</dbReference>
<dbReference type="SUPFAM" id="SSF55048">
    <property type="entry name" value="Probable ACP-binding domain of malonyl-CoA ACP transacylase"/>
    <property type="match status" value="1"/>
</dbReference>
<dbReference type="Gene3D" id="3.30.70.250">
    <property type="entry name" value="Malonyl-CoA ACP transacylase, ACP-binding"/>
    <property type="match status" value="1"/>
</dbReference>
<sequence length="1669" mass="181429">MSPLPTTSAASSSTEAWTDAAKALTLSLIFFPNDFPSDAGDAFRSLQRHSKDTRCRLLATLLDMCNRAIADEVALLPKTWQRHVPPVTDFLALYHDTEFRKGPLGGAMEGVYLCILHLACITAISCHHCHPQVVRVAFRLGIHVYEVSSLLEAPVVKGDAESWAYVVPGVQADTVQAEIDAYNKMTLNPKLTTIFISASDSASVSVSGPPSRLAAFFKGSAVLRFSNFFPLPVHHGLCHASHIYTSHDVEAILGPTRVAGEYELPLLNTLLSSETGRPFSATTFDGLLAEVLDQILTQSIHTDSIADSIVTRLAPKAVDEYVIWSFRSSLVLKGICAKIEACPDAPLPVRRDLVDGLAQEPSQRIPLTPKQAKLAVVGMSCRLPGGANDLELYWRLLAEGRDVHTTVPPDRFDLSAHYDPTEQRENTTNTPYMNFMDRPGFFDAGFFNMSPREALETDPMHRLALVTAYEALEMAGCVPNRTRSTSSARVGSYYGQASDDWRELNGSQNIGTYAVPGGERAFANGRIHYFFKFSGPCFNMDTACSSGLAAVNAACSALWAGEVDTALAGGLNVITDPDNFCQLGKGHFLSKTGQCKVWDISADGYCRADGVGSVVLKRLEDAEADNDNILGVILAAATNHSAEAASITQPHAPTQMLNYRNVMSRAGVNPLDVSYVELHGTGTQVGDREESRSVSDVFAPLAPQKRRKNQKLLVGSAKGNIGHGEAAAGVASFIKVLLMYQKGLIPPHVGMKVMNPTIPQDLAERNLHLCLELTPWVKPGRAPRFAVVNSFGAHGGNTTVLLEDAPERDLMGTDPRASYPVTLSARSRPSMKKNIGALLEYLDEHPEVRLGDLSYTLCARRMHHPFRITTSVSSVDAARRFLLAEKEKVETSLESIPLKSPPVAFVFTGQGAFYNGMGQQLYAHYPQFTSAVERLDRLVQSLGFPSILPCIDGSLEGEASPLVSQLAIVALEIALVQFWKSLGIVPMAVLGHSLGEYAALVATDTLSQADALFLVGSRAKLLMESCEQGTHGMLAVRAPLAMIEEKLAAAEPLKDVSYEVSCINTEQDTVLSGIKEDLAKIEAGLKESGLKCTMVNVPFAFHSDQVEPVLAPLEKLAENIKFKTPVIPVISPLLAECIFDGKTINASYLRRATREPVDFVGALDAAQELGTVGDDTVWIEIGPHLLAGNLVKDVVGSRRVVASLQRSVDNFATISSSLASLHEMGVGIVWNEYFRPYEKSHRLLTLKSYQWNEKDYWIPYIGNWTLDKANIKHNLEKLAGRSADVTLSSKLKTSLIHGILSETIEASKASITTQSNLLDPSFLEAVDGHNMNGHGVATQSIWADMAFTVGRYLHRQLKSVPKDLEMNIRDVVILEGQVADRKQERQIIQLEAVLDAETRTMPIQLYNVSNDGMRAAEAFGSLAVSFEDPEAWRREWARLEHLVAGQIESLEARAAAGRANRLTKDMAYTLFKNVVDYAERYRGMDTVVVDGYEACADVTLAAEAGGVWHTPPHWIDSVAHLAGFVMNGSDASDTAGSFFVTPGWESMRFLRPLAVGARYRSYVKMLPTADKGTRAGDVYIMQDGAIVGMVGQIKFRQFPRLLMSRFFSPDKGGHVPAPPQPEVAPAPAPRCSGASVSRPGGHLSPSPSPSPSPTGHGTSVHAQGGFYLG</sequence>
<evidence type="ECO:0000256" key="1">
    <source>
        <dbReference type="ARBA" id="ARBA00022450"/>
    </source>
</evidence>
<dbReference type="InterPro" id="IPR020841">
    <property type="entry name" value="PKS_Beta-ketoAc_synthase_dom"/>
</dbReference>
<dbReference type="InterPro" id="IPR042104">
    <property type="entry name" value="PKS_dehydratase_sf"/>
</dbReference>
<feature type="region of interest" description="C-terminal hotdog fold" evidence="4">
    <location>
        <begin position="1459"/>
        <end position="1604"/>
    </location>
</feature>
<dbReference type="Gene3D" id="3.10.129.110">
    <property type="entry name" value="Polyketide synthase dehydratase"/>
    <property type="match status" value="1"/>
</dbReference>
<dbReference type="Pfam" id="PF22621">
    <property type="entry name" value="CurL-like_PKS_C"/>
    <property type="match status" value="1"/>
</dbReference>
<proteinExistence type="predicted"/>
<feature type="region of interest" description="N-terminal hotdog fold" evidence="4">
    <location>
        <begin position="1297"/>
        <end position="1429"/>
    </location>
</feature>
<evidence type="ECO:0000256" key="2">
    <source>
        <dbReference type="ARBA" id="ARBA00022553"/>
    </source>
</evidence>
<dbReference type="InterPro" id="IPR030918">
    <property type="entry name" value="PT_fungal_PKS"/>
</dbReference>
<dbReference type="InterPro" id="IPR018201">
    <property type="entry name" value="Ketoacyl_synth_AS"/>
</dbReference>
<dbReference type="InterPro" id="IPR016036">
    <property type="entry name" value="Malonyl_transacylase_ACP-bd"/>
</dbReference>
<feature type="active site" description="Proton acceptor; for dehydratase activity" evidence="4">
    <location>
        <position position="1329"/>
    </location>
</feature>
<dbReference type="Pfam" id="PF00698">
    <property type="entry name" value="Acyl_transf_1"/>
    <property type="match status" value="1"/>
</dbReference>
<dbReference type="GO" id="GO:0004312">
    <property type="term" value="F:fatty acid synthase activity"/>
    <property type="evidence" value="ECO:0007669"/>
    <property type="project" value="TreeGrafter"/>
</dbReference>
<keyword evidence="3" id="KW-0808">Transferase</keyword>
<dbReference type="Pfam" id="PF00109">
    <property type="entry name" value="ketoacyl-synt"/>
    <property type="match status" value="1"/>
</dbReference>
<evidence type="ECO:0000256" key="3">
    <source>
        <dbReference type="ARBA" id="ARBA00022679"/>
    </source>
</evidence>
<dbReference type="Pfam" id="PF02801">
    <property type="entry name" value="Ketoacyl-synt_C"/>
    <property type="match status" value="1"/>
</dbReference>
<reference evidence="8 9" key="1">
    <citation type="submission" date="2023-01" db="EMBL/GenBank/DDBJ databases">
        <title>Analysis of 21 Apiospora genomes using comparative genomics revels a genus with tremendous synthesis potential of carbohydrate active enzymes and secondary metabolites.</title>
        <authorList>
            <person name="Sorensen T."/>
        </authorList>
    </citation>
    <scope>NUCLEOTIDE SEQUENCE [LARGE SCALE GENOMIC DNA]</scope>
    <source>
        <strain evidence="8 9">CBS 117206</strain>
    </source>
</reference>
<dbReference type="Gene3D" id="3.40.47.10">
    <property type="match status" value="1"/>
</dbReference>
<organism evidence="8 9">
    <name type="scientific">Apiospora kogelbergensis</name>
    <dbReference type="NCBI Taxonomy" id="1337665"/>
    <lineage>
        <taxon>Eukaryota</taxon>
        <taxon>Fungi</taxon>
        <taxon>Dikarya</taxon>
        <taxon>Ascomycota</taxon>
        <taxon>Pezizomycotina</taxon>
        <taxon>Sordariomycetes</taxon>
        <taxon>Xylariomycetidae</taxon>
        <taxon>Amphisphaeriales</taxon>
        <taxon>Apiosporaceae</taxon>
        <taxon>Apiospora</taxon>
    </lineage>
</organism>
<evidence type="ECO:0000259" key="6">
    <source>
        <dbReference type="PROSITE" id="PS52004"/>
    </source>
</evidence>
<gene>
    <name evidence="8" type="ORF">PG999_003763</name>
</gene>
<dbReference type="InterPro" id="IPR049900">
    <property type="entry name" value="PKS_mFAS_DH"/>
</dbReference>
<dbReference type="Pfam" id="PF16073">
    <property type="entry name" value="SAT"/>
    <property type="match status" value="1"/>
</dbReference>
<dbReference type="InterPro" id="IPR014030">
    <property type="entry name" value="Ketoacyl_synth_N"/>
</dbReference>
<dbReference type="PANTHER" id="PTHR43775">
    <property type="entry name" value="FATTY ACID SYNTHASE"/>
    <property type="match status" value="1"/>
</dbReference>
<dbReference type="PANTHER" id="PTHR43775:SF24">
    <property type="entry name" value="NON-REDUCING POLYKETIDE SYNTHASE APTA-RELATED"/>
    <property type="match status" value="1"/>
</dbReference>
<dbReference type="EMBL" id="JAQQWP010000003">
    <property type="protein sequence ID" value="KAK8123845.1"/>
    <property type="molecule type" value="Genomic_DNA"/>
</dbReference>
<dbReference type="Pfam" id="PF14765">
    <property type="entry name" value="PS-DH"/>
    <property type="match status" value="1"/>
</dbReference>
<dbReference type="GO" id="GO:0004315">
    <property type="term" value="F:3-oxoacyl-[acyl-carrier-protein] synthase activity"/>
    <property type="evidence" value="ECO:0007669"/>
    <property type="project" value="InterPro"/>
</dbReference>
<dbReference type="NCBIfam" id="TIGR04532">
    <property type="entry name" value="PT_fungal_PKS"/>
    <property type="match status" value="1"/>
</dbReference>
<dbReference type="InterPro" id="IPR014043">
    <property type="entry name" value="Acyl_transferase_dom"/>
</dbReference>
<dbReference type="InterPro" id="IPR049551">
    <property type="entry name" value="PKS_DH_C"/>
</dbReference>
<dbReference type="FunFam" id="3.10.129.110:FF:000001">
    <property type="entry name" value="Sterigmatocystin biosynthesis polyketide synthase"/>
    <property type="match status" value="1"/>
</dbReference>
<dbReference type="InterPro" id="IPR016039">
    <property type="entry name" value="Thiolase-like"/>
</dbReference>
<accession>A0AAW0R4F9</accession>
<dbReference type="PROSITE" id="PS00606">
    <property type="entry name" value="KS3_1"/>
    <property type="match status" value="1"/>
</dbReference>
<keyword evidence="2" id="KW-0597">Phosphoprotein</keyword>
<dbReference type="SUPFAM" id="SSF53901">
    <property type="entry name" value="Thiolase-like"/>
    <property type="match status" value="1"/>
</dbReference>
<dbReference type="CDD" id="cd00833">
    <property type="entry name" value="PKS"/>
    <property type="match status" value="1"/>
</dbReference>
<dbReference type="SUPFAM" id="SSF52151">
    <property type="entry name" value="FabD/lysophospholipase-like"/>
    <property type="match status" value="1"/>
</dbReference>